<keyword evidence="3 6" id="KW-0812">Transmembrane</keyword>
<proteinExistence type="predicted"/>
<feature type="transmembrane region" description="Helical" evidence="6">
    <location>
        <begin position="280"/>
        <end position="301"/>
    </location>
</feature>
<dbReference type="PANTHER" id="PTHR43495">
    <property type="entry name" value="GABA PERMEASE"/>
    <property type="match status" value="1"/>
</dbReference>
<feature type="transmembrane region" description="Helical" evidence="6">
    <location>
        <begin position="109"/>
        <end position="128"/>
    </location>
</feature>
<evidence type="ECO:0000313" key="8">
    <source>
        <dbReference type="EMBL" id="KAL0252251.1"/>
    </source>
</evidence>
<comment type="caution">
    <text evidence="8">The sequence shown here is derived from an EMBL/GenBank/DDBJ whole genome shotgun (WGS) entry which is preliminary data.</text>
</comment>
<dbReference type="Pfam" id="PF00324">
    <property type="entry name" value="AA_permease"/>
    <property type="match status" value="1"/>
</dbReference>
<evidence type="ECO:0000313" key="9">
    <source>
        <dbReference type="Proteomes" id="UP001430584"/>
    </source>
</evidence>
<gene>
    <name evidence="8" type="ORF">SLS55_010693</name>
</gene>
<protein>
    <recommendedName>
        <fullName evidence="7">Amino acid permease/ SLC12A domain-containing protein</fullName>
    </recommendedName>
</protein>
<keyword evidence="4 6" id="KW-1133">Transmembrane helix</keyword>
<evidence type="ECO:0000256" key="6">
    <source>
        <dbReference type="SAM" id="Phobius"/>
    </source>
</evidence>
<dbReference type="PANTHER" id="PTHR43495:SF5">
    <property type="entry name" value="GAMMA-AMINOBUTYRIC ACID PERMEASE"/>
    <property type="match status" value="1"/>
</dbReference>
<feature type="transmembrane region" description="Helical" evidence="6">
    <location>
        <begin position="70"/>
        <end position="97"/>
    </location>
</feature>
<evidence type="ECO:0000256" key="3">
    <source>
        <dbReference type="ARBA" id="ARBA00022692"/>
    </source>
</evidence>
<feature type="transmembrane region" description="Helical" evidence="6">
    <location>
        <begin position="339"/>
        <end position="359"/>
    </location>
</feature>
<comment type="subcellular location">
    <subcellularLocation>
        <location evidence="1">Membrane</location>
        <topology evidence="1">Multi-pass membrane protein</topology>
    </subcellularLocation>
</comment>
<keyword evidence="2" id="KW-0813">Transport</keyword>
<evidence type="ECO:0000256" key="4">
    <source>
        <dbReference type="ARBA" id="ARBA00022989"/>
    </source>
</evidence>
<organism evidence="8 9">
    <name type="scientific">Diplodia seriata</name>
    <dbReference type="NCBI Taxonomy" id="420778"/>
    <lineage>
        <taxon>Eukaryota</taxon>
        <taxon>Fungi</taxon>
        <taxon>Dikarya</taxon>
        <taxon>Ascomycota</taxon>
        <taxon>Pezizomycotina</taxon>
        <taxon>Dothideomycetes</taxon>
        <taxon>Dothideomycetes incertae sedis</taxon>
        <taxon>Botryosphaeriales</taxon>
        <taxon>Botryosphaeriaceae</taxon>
        <taxon>Diplodia</taxon>
    </lineage>
</organism>
<feature type="transmembrane region" description="Helical" evidence="6">
    <location>
        <begin position="379"/>
        <end position="395"/>
    </location>
</feature>
<evidence type="ECO:0000259" key="7">
    <source>
        <dbReference type="Pfam" id="PF00324"/>
    </source>
</evidence>
<dbReference type="Proteomes" id="UP001430584">
    <property type="component" value="Unassembled WGS sequence"/>
</dbReference>
<dbReference type="GeneID" id="92014778"/>
<accession>A0ABR3BV40</accession>
<sequence length="413" mass="45942">MIAISTIIGIVATRAGEILAFGGPATVLLSFTIVGVVAIAVMEGISEMVVTWPISNPLVEFVRHFVDRDFAVVVCVAYWYTWAITFAALISTAGGIVKYWNDNKAAETLVFIVLSIYLLSIVSMLLNVEWKDPLLAIYYDQWSVGNSISTYCTTTSDLTARADTDTSSDQNSATHLLPVIATDRFNIAHLGGVINACLLYSAFSAANSALFVASRTLYGLGSSIQRDEKSRLLRWLAAFGDVDNNGVPQRAIIGSMFFAWLPFLSLAGAGTGTGESIQEILQSIGTTSCILVWASQALAFLRYHWWLRTHHTELRGQYRKFDRWRRQDRLSWLEFGQPWLAWFAFVASLTILFVFASAGLWAEGERAREKLAVKALDQYLGPGLLLLMFIGLKIVKRRKWVRLGEWDELRGDA</sequence>
<evidence type="ECO:0000256" key="5">
    <source>
        <dbReference type="ARBA" id="ARBA00023136"/>
    </source>
</evidence>
<evidence type="ECO:0000256" key="2">
    <source>
        <dbReference type="ARBA" id="ARBA00022448"/>
    </source>
</evidence>
<dbReference type="InterPro" id="IPR004841">
    <property type="entry name" value="AA-permease/SLC12A_dom"/>
</dbReference>
<keyword evidence="9" id="KW-1185">Reference proteome</keyword>
<feature type="domain" description="Amino acid permease/ SLC12A" evidence="7">
    <location>
        <begin position="104"/>
        <end position="399"/>
    </location>
</feature>
<dbReference type="RefSeq" id="XP_066627631.1">
    <property type="nucleotide sequence ID" value="XM_066782056.1"/>
</dbReference>
<name>A0ABR3BV40_9PEZI</name>
<evidence type="ECO:0000256" key="1">
    <source>
        <dbReference type="ARBA" id="ARBA00004141"/>
    </source>
</evidence>
<feature type="transmembrane region" description="Helical" evidence="6">
    <location>
        <begin position="251"/>
        <end position="268"/>
    </location>
</feature>
<reference evidence="8 9" key="1">
    <citation type="submission" date="2024-02" db="EMBL/GenBank/DDBJ databases">
        <title>De novo assembly and annotation of 12 fungi associated with fruit tree decline syndrome in Ontario, Canada.</title>
        <authorList>
            <person name="Sulman M."/>
            <person name="Ellouze W."/>
            <person name="Ilyukhin E."/>
        </authorList>
    </citation>
    <scope>NUCLEOTIDE SEQUENCE [LARGE SCALE GENOMIC DNA]</scope>
    <source>
        <strain evidence="8 9">FDS-637</strain>
    </source>
</reference>
<dbReference type="Gene3D" id="1.20.1740.10">
    <property type="entry name" value="Amino acid/polyamine transporter I"/>
    <property type="match status" value="1"/>
</dbReference>
<keyword evidence="5 6" id="KW-0472">Membrane</keyword>
<dbReference type="PIRSF" id="PIRSF006060">
    <property type="entry name" value="AA_transporter"/>
    <property type="match status" value="1"/>
</dbReference>
<feature type="transmembrane region" description="Helical" evidence="6">
    <location>
        <begin position="25"/>
        <end position="50"/>
    </location>
</feature>
<dbReference type="EMBL" id="JAJVCZ030000018">
    <property type="protein sequence ID" value="KAL0252251.1"/>
    <property type="molecule type" value="Genomic_DNA"/>
</dbReference>